<name>A0A381V950_9ZZZZ</name>
<comment type="subcellular location">
    <subcellularLocation>
        <location evidence="1">Cell membrane</location>
        <topology evidence="1">Peripheral membrane protein</topology>
    </subcellularLocation>
</comment>
<dbReference type="Pfam" id="PF00005">
    <property type="entry name" value="ABC_tran"/>
    <property type="match status" value="1"/>
</dbReference>
<evidence type="ECO:0000313" key="8">
    <source>
        <dbReference type="EMBL" id="SVA36912.1"/>
    </source>
</evidence>
<dbReference type="GO" id="GO:0005886">
    <property type="term" value="C:plasma membrane"/>
    <property type="evidence" value="ECO:0007669"/>
    <property type="project" value="UniProtKB-SubCell"/>
</dbReference>
<dbReference type="InterPro" id="IPR003593">
    <property type="entry name" value="AAA+_ATPase"/>
</dbReference>
<dbReference type="CDD" id="cd03257">
    <property type="entry name" value="ABC_NikE_OppD_transporters"/>
    <property type="match status" value="1"/>
</dbReference>
<proteinExistence type="predicted"/>
<evidence type="ECO:0000256" key="3">
    <source>
        <dbReference type="ARBA" id="ARBA00022475"/>
    </source>
</evidence>
<evidence type="ECO:0000256" key="4">
    <source>
        <dbReference type="ARBA" id="ARBA00022741"/>
    </source>
</evidence>
<protein>
    <recommendedName>
        <fullName evidence="7">ABC transporter domain-containing protein</fullName>
    </recommendedName>
</protein>
<dbReference type="InterPro" id="IPR050388">
    <property type="entry name" value="ABC_Ni/Peptide_Import"/>
</dbReference>
<evidence type="ECO:0000256" key="6">
    <source>
        <dbReference type="ARBA" id="ARBA00023136"/>
    </source>
</evidence>
<dbReference type="Gene3D" id="3.40.50.300">
    <property type="entry name" value="P-loop containing nucleotide triphosphate hydrolases"/>
    <property type="match status" value="1"/>
</dbReference>
<dbReference type="GO" id="GO:0005524">
    <property type="term" value="F:ATP binding"/>
    <property type="evidence" value="ECO:0007669"/>
    <property type="project" value="UniProtKB-KW"/>
</dbReference>
<dbReference type="AlphaFoldDB" id="A0A381V950"/>
<dbReference type="InterPro" id="IPR003439">
    <property type="entry name" value="ABC_transporter-like_ATP-bd"/>
</dbReference>
<dbReference type="PROSITE" id="PS00211">
    <property type="entry name" value="ABC_TRANSPORTER_1"/>
    <property type="match status" value="1"/>
</dbReference>
<evidence type="ECO:0000256" key="1">
    <source>
        <dbReference type="ARBA" id="ARBA00004202"/>
    </source>
</evidence>
<dbReference type="InterPro" id="IPR017871">
    <property type="entry name" value="ABC_transporter-like_CS"/>
</dbReference>
<reference evidence="8" key="1">
    <citation type="submission" date="2018-05" db="EMBL/GenBank/DDBJ databases">
        <authorList>
            <person name="Lanie J.A."/>
            <person name="Ng W.-L."/>
            <person name="Kazmierczak K.M."/>
            <person name="Andrzejewski T.M."/>
            <person name="Davidsen T.M."/>
            <person name="Wayne K.J."/>
            <person name="Tettelin H."/>
            <person name="Glass J.I."/>
            <person name="Rusch D."/>
            <person name="Podicherti R."/>
            <person name="Tsui H.-C.T."/>
            <person name="Winkler M.E."/>
        </authorList>
    </citation>
    <scope>NUCLEOTIDE SEQUENCE</scope>
</reference>
<dbReference type="GO" id="GO:0016887">
    <property type="term" value="F:ATP hydrolysis activity"/>
    <property type="evidence" value="ECO:0007669"/>
    <property type="project" value="InterPro"/>
</dbReference>
<keyword evidence="6" id="KW-0472">Membrane</keyword>
<organism evidence="8">
    <name type="scientific">marine metagenome</name>
    <dbReference type="NCBI Taxonomy" id="408172"/>
    <lineage>
        <taxon>unclassified sequences</taxon>
        <taxon>metagenomes</taxon>
        <taxon>ecological metagenomes</taxon>
    </lineage>
</organism>
<dbReference type="FunFam" id="3.40.50.300:FF:000016">
    <property type="entry name" value="Oligopeptide ABC transporter ATP-binding component"/>
    <property type="match status" value="1"/>
</dbReference>
<dbReference type="PROSITE" id="PS50893">
    <property type="entry name" value="ABC_TRANSPORTER_2"/>
    <property type="match status" value="1"/>
</dbReference>
<sequence>MSASYSTPFGRVQALRNVNLQVRKGKITGIVGESGCGKSTLLSSIIGLSDENTSIDAGSISYLGLNLLELSSTKMRALRGDQISMIFQDPLTTLNPVISIGKQMLGVQFRSSSTTAEKRQRAVGVLDQVGISDAEYRLDQFPHQLSGGMCQRVSIGMALLSEPQLLLADEPTTALDATLEVEILDRLRSLQQRLSCAIIFVSHNLGVISELCDEVSVMYAGEVVEQGDVQDIFLRPKHPYVQRLLECDPSRIDPNQGKLPTILGDIPDLIKPPDGCSFASRCHIAVPRCRLEKPLIKHVSERHTVACHLVS</sequence>
<dbReference type="InterPro" id="IPR027417">
    <property type="entry name" value="P-loop_NTPase"/>
</dbReference>
<accession>A0A381V950</accession>
<evidence type="ECO:0000259" key="7">
    <source>
        <dbReference type="PROSITE" id="PS50893"/>
    </source>
</evidence>
<keyword evidence="5" id="KW-0067">ATP-binding</keyword>
<dbReference type="SMART" id="SM00382">
    <property type="entry name" value="AAA"/>
    <property type="match status" value="1"/>
</dbReference>
<dbReference type="PANTHER" id="PTHR43297">
    <property type="entry name" value="OLIGOPEPTIDE TRANSPORT ATP-BINDING PROTEIN APPD"/>
    <property type="match status" value="1"/>
</dbReference>
<dbReference type="EMBL" id="UINC01008190">
    <property type="protein sequence ID" value="SVA36912.1"/>
    <property type="molecule type" value="Genomic_DNA"/>
</dbReference>
<evidence type="ECO:0000256" key="2">
    <source>
        <dbReference type="ARBA" id="ARBA00022448"/>
    </source>
</evidence>
<dbReference type="InterPro" id="IPR013563">
    <property type="entry name" value="Oligopep_ABC_C"/>
</dbReference>
<feature type="domain" description="ABC transporter" evidence="7">
    <location>
        <begin position="1"/>
        <end position="245"/>
    </location>
</feature>
<dbReference type="SUPFAM" id="SSF52540">
    <property type="entry name" value="P-loop containing nucleoside triphosphate hydrolases"/>
    <property type="match status" value="1"/>
</dbReference>
<evidence type="ECO:0000256" key="5">
    <source>
        <dbReference type="ARBA" id="ARBA00022840"/>
    </source>
</evidence>
<dbReference type="PANTHER" id="PTHR43297:SF2">
    <property type="entry name" value="DIPEPTIDE TRANSPORT ATP-BINDING PROTEIN DPPD"/>
    <property type="match status" value="1"/>
</dbReference>
<dbReference type="GO" id="GO:0015833">
    <property type="term" value="P:peptide transport"/>
    <property type="evidence" value="ECO:0007669"/>
    <property type="project" value="InterPro"/>
</dbReference>
<keyword evidence="4" id="KW-0547">Nucleotide-binding</keyword>
<keyword evidence="3" id="KW-1003">Cell membrane</keyword>
<dbReference type="NCBIfam" id="TIGR01727">
    <property type="entry name" value="oligo_HPY"/>
    <property type="match status" value="1"/>
</dbReference>
<keyword evidence="2" id="KW-0813">Transport</keyword>
<gene>
    <name evidence="8" type="ORF">METZ01_LOCUS89766</name>
</gene>
<dbReference type="Pfam" id="PF08352">
    <property type="entry name" value="oligo_HPY"/>
    <property type="match status" value="1"/>
</dbReference>